<proteinExistence type="predicted"/>
<dbReference type="InterPro" id="IPR036910">
    <property type="entry name" value="HMG_box_dom_sf"/>
</dbReference>
<dbReference type="EMBL" id="CAJVPL010000378">
    <property type="protein sequence ID" value="CAG8489788.1"/>
    <property type="molecule type" value="Genomic_DNA"/>
</dbReference>
<evidence type="ECO:0000256" key="1">
    <source>
        <dbReference type="SAM" id="MobiDB-lite"/>
    </source>
</evidence>
<dbReference type="Proteomes" id="UP000789831">
    <property type="component" value="Unassembled WGS sequence"/>
</dbReference>
<reference evidence="2" key="1">
    <citation type="submission" date="2021-06" db="EMBL/GenBank/DDBJ databases">
        <authorList>
            <person name="Kallberg Y."/>
            <person name="Tangrot J."/>
            <person name="Rosling A."/>
        </authorList>
    </citation>
    <scope>NUCLEOTIDE SEQUENCE</scope>
    <source>
        <strain evidence="2">MT106</strain>
    </source>
</reference>
<keyword evidence="3" id="KW-1185">Reference proteome</keyword>
<sequence length="257" mass="29805">MINNDKNNRKSSCKKNIDIPISEIISIREQLQVFPLPYTCDELYENGEEFLKGTDGETKRPPNCYILFRKVANMRAEAMGISHSDQRYWSVVTSKIWKMATKEQMNEYKKLSEDVCSKHKAFNPQYRFKPNRAKANWKNFDAKNYIHKTSKKRKTGKSPAQTGSDSRLNIFSLEESSTNSSTTSSFLTYLSTPPPLMLSELHYVYDAYAIEQQQYNLADLGDLENFRLQDCPWQEQDVLQFPVQESLSFPPMDMISS</sequence>
<feature type="region of interest" description="Disordered" evidence="1">
    <location>
        <begin position="148"/>
        <end position="168"/>
    </location>
</feature>
<dbReference type="Gene3D" id="1.10.30.10">
    <property type="entry name" value="High mobility group box domain"/>
    <property type="match status" value="1"/>
</dbReference>
<gene>
    <name evidence="2" type="ORF">AGERDE_LOCUS3686</name>
</gene>
<comment type="caution">
    <text evidence="2">The sequence shown here is derived from an EMBL/GenBank/DDBJ whole genome shotgun (WGS) entry which is preliminary data.</text>
</comment>
<dbReference type="AlphaFoldDB" id="A0A9N8ZDC2"/>
<name>A0A9N8ZDC2_9GLOM</name>
<evidence type="ECO:0000313" key="2">
    <source>
        <dbReference type="EMBL" id="CAG8489788.1"/>
    </source>
</evidence>
<accession>A0A9N8ZDC2</accession>
<evidence type="ECO:0000313" key="3">
    <source>
        <dbReference type="Proteomes" id="UP000789831"/>
    </source>
</evidence>
<organism evidence="2 3">
    <name type="scientific">Ambispora gerdemannii</name>
    <dbReference type="NCBI Taxonomy" id="144530"/>
    <lineage>
        <taxon>Eukaryota</taxon>
        <taxon>Fungi</taxon>
        <taxon>Fungi incertae sedis</taxon>
        <taxon>Mucoromycota</taxon>
        <taxon>Glomeromycotina</taxon>
        <taxon>Glomeromycetes</taxon>
        <taxon>Archaeosporales</taxon>
        <taxon>Ambisporaceae</taxon>
        <taxon>Ambispora</taxon>
    </lineage>
</organism>
<feature type="compositionally biased region" description="Polar residues" evidence="1">
    <location>
        <begin position="158"/>
        <end position="168"/>
    </location>
</feature>
<dbReference type="SUPFAM" id="SSF47095">
    <property type="entry name" value="HMG-box"/>
    <property type="match status" value="1"/>
</dbReference>
<dbReference type="OrthoDB" id="6247875at2759"/>
<protein>
    <submittedName>
        <fullName evidence="2">7068_t:CDS:1</fullName>
    </submittedName>
</protein>